<dbReference type="Proteomes" id="UP000396788">
    <property type="component" value="Unassembled WGS sequence"/>
</dbReference>
<protein>
    <submittedName>
        <fullName evidence="1">Uncharacterized protein</fullName>
    </submittedName>
</protein>
<reference evidence="1 2" key="1">
    <citation type="submission" date="2019-08" db="EMBL/GenBank/DDBJ databases">
        <authorList>
            <person name="Peeters C."/>
        </authorList>
    </citation>
    <scope>NUCLEOTIDE SEQUENCE [LARGE SCALE GENOMIC DNA]</scope>
    <source>
        <strain evidence="1 2">LMG 31107</strain>
    </source>
</reference>
<accession>A0A5E4VYB3</accession>
<gene>
    <name evidence="1" type="ORF">PCE31107_02954</name>
</gene>
<dbReference type="EMBL" id="CABPRY010000006">
    <property type="protein sequence ID" value="VVE17131.1"/>
    <property type="molecule type" value="Genomic_DNA"/>
</dbReference>
<organism evidence="1 2">
    <name type="scientific">Pandoraea cepalis</name>
    <dbReference type="NCBI Taxonomy" id="2508294"/>
    <lineage>
        <taxon>Bacteria</taxon>
        <taxon>Pseudomonadati</taxon>
        <taxon>Pseudomonadota</taxon>
        <taxon>Betaproteobacteria</taxon>
        <taxon>Burkholderiales</taxon>
        <taxon>Burkholderiaceae</taxon>
        <taxon>Pandoraea</taxon>
    </lineage>
</organism>
<dbReference type="AlphaFoldDB" id="A0A5E4VYB3"/>
<name>A0A5E4VYB3_9BURK</name>
<proteinExistence type="predicted"/>
<evidence type="ECO:0000313" key="2">
    <source>
        <dbReference type="Proteomes" id="UP000396788"/>
    </source>
</evidence>
<dbReference type="RefSeq" id="WP_150609368.1">
    <property type="nucleotide sequence ID" value="NZ_CABPRY010000006.1"/>
</dbReference>
<sequence>MPARANFLNQIKEAGDQIRNEEGLTEKARLVPDWPSAVEDAAATGRKEGMLFERVPASGPTYERLATIQSRFSFTRFEASAVVNKTPLAGQRA</sequence>
<evidence type="ECO:0000313" key="1">
    <source>
        <dbReference type="EMBL" id="VVE17131.1"/>
    </source>
</evidence>